<dbReference type="Proteomes" id="UP000001812">
    <property type="component" value="Chromosome I"/>
</dbReference>
<proteinExistence type="predicted"/>
<evidence type="ECO:0000313" key="2">
    <source>
        <dbReference type="EMBL" id="EET06895.1"/>
    </source>
</evidence>
<dbReference type="AlphaFoldDB" id="A0A0E1W116"/>
<name>A0A0E1W116_BURPE</name>
<reference evidence="2" key="1">
    <citation type="submission" date="2009-05" db="EMBL/GenBank/DDBJ databases">
        <authorList>
            <person name="Harkins D.M."/>
            <person name="DeShazer D."/>
            <person name="Woods D.E."/>
            <person name="Brinkac L.M."/>
            <person name="Brown K.A."/>
            <person name="Hung G.C."/>
            <person name="Tuanyok A."/>
            <person name="Zhang B."/>
            <person name="Nierman W.C."/>
        </authorList>
    </citation>
    <scope>NUCLEOTIDE SEQUENCE [LARGE SCALE GENOMIC DNA]</scope>
    <source>
        <strain evidence="2">1710a</strain>
    </source>
</reference>
<accession>A0A0E1W116</accession>
<dbReference type="EMBL" id="CM000832">
    <property type="protein sequence ID" value="EET06895.1"/>
    <property type="molecule type" value="Genomic_DNA"/>
</dbReference>
<sequence>MPRTPSTTNDSALSPAWTRTPTRCRTRGVAGIADAGLIVAMTARVAMLPRFVLV</sequence>
<evidence type="ECO:0000256" key="1">
    <source>
        <dbReference type="SAM" id="MobiDB-lite"/>
    </source>
</evidence>
<dbReference type="HOGENOM" id="CLU_3041275_0_0_4"/>
<protein>
    <submittedName>
        <fullName evidence="2">Uncharacterized protein</fullName>
    </submittedName>
</protein>
<gene>
    <name evidence="2" type="ORF">BURPS1710A_1048</name>
</gene>
<feature type="region of interest" description="Disordered" evidence="1">
    <location>
        <begin position="1"/>
        <end position="20"/>
    </location>
</feature>
<organism evidence="2">
    <name type="scientific">Burkholderia pseudomallei 1710a</name>
    <dbReference type="NCBI Taxonomy" id="320371"/>
    <lineage>
        <taxon>Bacteria</taxon>
        <taxon>Pseudomonadati</taxon>
        <taxon>Pseudomonadota</taxon>
        <taxon>Betaproteobacteria</taxon>
        <taxon>Burkholderiales</taxon>
        <taxon>Burkholderiaceae</taxon>
        <taxon>Burkholderia</taxon>
        <taxon>pseudomallei group</taxon>
    </lineage>
</organism>